<comment type="caution">
    <text evidence="2">The sequence shown here is derived from an EMBL/GenBank/DDBJ whole genome shotgun (WGS) entry which is preliminary data.</text>
</comment>
<protein>
    <submittedName>
        <fullName evidence="2">Uncharacterized protein</fullName>
    </submittedName>
</protein>
<accession>A0AAE1EGB0</accession>
<feature type="region of interest" description="Disordered" evidence="1">
    <location>
        <begin position="1"/>
        <end position="58"/>
    </location>
</feature>
<organism evidence="2 3">
    <name type="scientific">Petrolisthes cinctipes</name>
    <name type="common">Flat porcelain crab</name>
    <dbReference type="NCBI Taxonomy" id="88211"/>
    <lineage>
        <taxon>Eukaryota</taxon>
        <taxon>Metazoa</taxon>
        <taxon>Ecdysozoa</taxon>
        <taxon>Arthropoda</taxon>
        <taxon>Crustacea</taxon>
        <taxon>Multicrustacea</taxon>
        <taxon>Malacostraca</taxon>
        <taxon>Eumalacostraca</taxon>
        <taxon>Eucarida</taxon>
        <taxon>Decapoda</taxon>
        <taxon>Pleocyemata</taxon>
        <taxon>Anomura</taxon>
        <taxon>Galatheoidea</taxon>
        <taxon>Porcellanidae</taxon>
        <taxon>Petrolisthes</taxon>
    </lineage>
</organism>
<feature type="compositionally biased region" description="Polar residues" evidence="1">
    <location>
        <begin position="48"/>
        <end position="58"/>
    </location>
</feature>
<feature type="compositionally biased region" description="Polar residues" evidence="1">
    <location>
        <begin position="21"/>
        <end position="37"/>
    </location>
</feature>
<dbReference type="AlphaFoldDB" id="A0AAE1EGB0"/>
<evidence type="ECO:0000256" key="1">
    <source>
        <dbReference type="SAM" id="MobiDB-lite"/>
    </source>
</evidence>
<dbReference type="EMBL" id="JAWQEG010007979">
    <property type="protein sequence ID" value="KAK3851249.1"/>
    <property type="molecule type" value="Genomic_DNA"/>
</dbReference>
<reference evidence="2" key="1">
    <citation type="submission" date="2023-10" db="EMBL/GenBank/DDBJ databases">
        <title>Genome assemblies of two species of porcelain crab, Petrolisthes cinctipes and Petrolisthes manimaculis (Anomura: Porcellanidae).</title>
        <authorList>
            <person name="Angst P."/>
        </authorList>
    </citation>
    <scope>NUCLEOTIDE SEQUENCE</scope>
    <source>
        <strain evidence="2">PB745_01</strain>
        <tissue evidence="2">Gill</tissue>
    </source>
</reference>
<name>A0AAE1EGB0_PETCI</name>
<evidence type="ECO:0000313" key="2">
    <source>
        <dbReference type="EMBL" id="KAK3851249.1"/>
    </source>
</evidence>
<evidence type="ECO:0000313" key="3">
    <source>
        <dbReference type="Proteomes" id="UP001286313"/>
    </source>
</evidence>
<dbReference type="Proteomes" id="UP001286313">
    <property type="component" value="Unassembled WGS sequence"/>
</dbReference>
<gene>
    <name evidence="2" type="ORF">Pcinc_042088</name>
</gene>
<proteinExistence type="predicted"/>
<sequence length="140" mass="15800">MTPSLPHHPDPTSHHPDPTSQHYDPTSQHPNPTSTSPHDPFPSPPASQPSKTPIPTKFGHNTAQQFFVCVVNPCPRMVVRVATGKPDSFFPGPIYIYPFESWTRDLDGKATGFRKLYTIFHNWIRFFQSLSKDSDSSKEI</sequence>
<keyword evidence="3" id="KW-1185">Reference proteome</keyword>
<feature type="compositionally biased region" description="Basic and acidic residues" evidence="1">
    <location>
        <begin position="7"/>
        <end position="17"/>
    </location>
</feature>